<organism evidence="2">
    <name type="scientific">Chlamydomonas chlamydogama</name>
    <dbReference type="NCBI Taxonomy" id="225041"/>
    <lineage>
        <taxon>Eukaryota</taxon>
        <taxon>Viridiplantae</taxon>
        <taxon>Chlorophyta</taxon>
        <taxon>core chlorophytes</taxon>
        <taxon>Chlorophyceae</taxon>
        <taxon>CS clade</taxon>
        <taxon>Chlamydomonadales</taxon>
        <taxon>Chlamydomonadaceae</taxon>
        <taxon>Chlamydomonas</taxon>
    </lineage>
</organism>
<gene>
    <name evidence="2" type="ORF">CCHL1392_LOCUS1077</name>
</gene>
<feature type="compositionally biased region" description="Basic residues" evidence="1">
    <location>
        <begin position="160"/>
        <end position="178"/>
    </location>
</feature>
<evidence type="ECO:0000313" key="2">
    <source>
        <dbReference type="EMBL" id="CAD9652402.1"/>
    </source>
</evidence>
<dbReference type="InterPro" id="IPR037477">
    <property type="entry name" value="SCO2"/>
</dbReference>
<protein>
    <submittedName>
        <fullName evidence="2">Uncharacterized protein</fullName>
    </submittedName>
</protein>
<proteinExistence type="predicted"/>
<sequence>MLLQSSKCVTGRHVAQLRASCRTRPNLRRCMVVRAFQDEAHHSSPSPGLPLSLFTPYKNLPPDGQLIPIEEAKCDPAQSNCKTPTYVYEDKCHVCNGTGTARGIANGRRGALCTCVVCTGLGYVRRTTTRFIPTAPSEDGNAQVTLLRNVQVEQPLPPKSKPKPKHHHHGHHNAPKKK</sequence>
<dbReference type="EMBL" id="HBHD01001977">
    <property type="protein sequence ID" value="CAD9652402.1"/>
    <property type="molecule type" value="Transcribed_RNA"/>
</dbReference>
<evidence type="ECO:0000256" key="1">
    <source>
        <dbReference type="SAM" id="MobiDB-lite"/>
    </source>
</evidence>
<dbReference type="AlphaFoldDB" id="A0A7S2QVQ3"/>
<feature type="region of interest" description="Disordered" evidence="1">
    <location>
        <begin position="151"/>
        <end position="178"/>
    </location>
</feature>
<dbReference type="PANTHER" id="PTHR36035:SF1">
    <property type="entry name" value="PROTEIN DISULFIDE-ISOMERASE SCO2"/>
    <property type="match status" value="1"/>
</dbReference>
<name>A0A7S2QVQ3_9CHLO</name>
<reference evidence="2" key="1">
    <citation type="submission" date="2021-01" db="EMBL/GenBank/DDBJ databases">
        <authorList>
            <person name="Corre E."/>
            <person name="Pelletier E."/>
            <person name="Niang G."/>
            <person name="Scheremetjew M."/>
            <person name="Finn R."/>
            <person name="Kale V."/>
            <person name="Holt S."/>
            <person name="Cochrane G."/>
            <person name="Meng A."/>
            <person name="Brown T."/>
            <person name="Cohen L."/>
        </authorList>
    </citation>
    <scope>NUCLEOTIDE SEQUENCE</scope>
    <source>
        <strain evidence="2">SAG 11-48b</strain>
    </source>
</reference>
<dbReference type="PANTHER" id="PTHR36035">
    <property type="entry name" value="PROTEIN DISULFIDE-ISOMERASE SCO2"/>
    <property type="match status" value="1"/>
</dbReference>
<accession>A0A7S2QVQ3</accession>